<dbReference type="PANTHER" id="PTHR34987:SF2">
    <property type="entry name" value="B, PUTATIVE (AFU_ORTHOLOGUE AFUA_7G05040)-RELATED"/>
    <property type="match status" value="1"/>
</dbReference>
<name>A0ABV4TZA8_9BACT</name>
<dbReference type="Pfam" id="PF17390">
    <property type="entry name" value="Bac_rhamnosid_C"/>
    <property type="match status" value="1"/>
</dbReference>
<dbReference type="PANTHER" id="PTHR34987">
    <property type="entry name" value="C, PUTATIVE (AFU_ORTHOLOGUE AFUA_3G02880)-RELATED"/>
    <property type="match status" value="1"/>
</dbReference>
<evidence type="ECO:0000313" key="3">
    <source>
        <dbReference type="EMBL" id="MFA9476674.1"/>
    </source>
</evidence>
<accession>A0ABV4TZA8</accession>
<protein>
    <submittedName>
        <fullName evidence="3">Alpha-L-rhamnosidase C-terminal domain-containing protein</fullName>
    </submittedName>
</protein>
<evidence type="ECO:0000313" key="4">
    <source>
        <dbReference type="Proteomes" id="UP001575105"/>
    </source>
</evidence>
<dbReference type="InterPro" id="IPR035398">
    <property type="entry name" value="Bac_rhamnosid_C"/>
</dbReference>
<evidence type="ECO:0000259" key="1">
    <source>
        <dbReference type="Pfam" id="PF17389"/>
    </source>
</evidence>
<dbReference type="RefSeq" id="WP_425343604.1">
    <property type="nucleotide sequence ID" value="NZ_JBGUBD010000001.1"/>
</dbReference>
<organism evidence="3 4">
    <name type="scientific">Natronomicrosphaera hydrolytica</name>
    <dbReference type="NCBI Taxonomy" id="3242702"/>
    <lineage>
        <taxon>Bacteria</taxon>
        <taxon>Pseudomonadati</taxon>
        <taxon>Planctomycetota</taxon>
        <taxon>Phycisphaerae</taxon>
        <taxon>Phycisphaerales</taxon>
        <taxon>Phycisphaeraceae</taxon>
        <taxon>Natronomicrosphaera</taxon>
    </lineage>
</organism>
<dbReference type="SUPFAM" id="SSF48208">
    <property type="entry name" value="Six-hairpin glycosidases"/>
    <property type="match status" value="1"/>
</dbReference>
<sequence length="811" mass="91168">MDNNRGIAEHLTFKHVQRLSLPPAAPMGDSNIHRRYAIEAAAWVWHSACAIDEPAVLRFTNTFTLDDPTAIRLHLSADQRYEFFIDGQYVGMGPDRCDLGQWSFASYAIDLTAGEHHFEVLAWWIGADAPTAQVSRQGGFICAAEGLETQLNTGTGPWQVQRLAGWSFRHKQMHAYHAIGAAQTIDGAAWHGPTQAPERASIVAGPIETNGTGIVAEQWHLHPSPLPDMLRRPIRPGQVRAAWAGECDVVHPEHLADEQTHPWQQLIEQGQPVDVPAHSVVQVIWDMAQYYCGFASVTLSGGEGSELAFEWAESLYSVDEQGKRSPHKHHRDEIEGKAFFGFGDAFRNDGGEHRDYRSYWWRAGRYVRLTVRTGDQPLRIDDVCILETRYPWEPKATWHSDDAGLADVSALAVRGLQMCMHETYMDCPYYEQMMYVGDTRLQMLVAHVCCDDDRLTRRSIELFDHSRWKTGLIAERYPSTPFQLSATFSMIWVSMVKDYAWWRNDPAWVKQRMVGMRCLLEQFLPMLNDAGLLGRMPGWSFIDWVPDWNNGCPADGQAGVSAINNLLFIHALRDAAALERAMGEPALAQRWQDMADRLGQRVVQTFWHEPAGCLADDVTHEHFSEHAQCLALLTDTLTGDKAEAALARLLDGEGLARTTVYFSFYLFETLYRFGRGDKLVERFAFWKQLVGQGMRTPVEMPEPSRSDCHAWGSHPLFHFHASLAGVRPAAPGFARVQVAPVSLAGIERIESRVPHPAGEVHVSLHIDRQTNQCQGEITLPAQTPGEFVWADQSLPLNPGRCTAIHVDAKLQ</sequence>
<dbReference type="InterPro" id="IPR012341">
    <property type="entry name" value="6hp_glycosidase-like_sf"/>
</dbReference>
<proteinExistence type="predicted"/>
<evidence type="ECO:0000259" key="2">
    <source>
        <dbReference type="Pfam" id="PF17390"/>
    </source>
</evidence>
<dbReference type="Pfam" id="PF17389">
    <property type="entry name" value="Bac_rhamnosid6H"/>
    <property type="match status" value="1"/>
</dbReference>
<dbReference type="Gene3D" id="2.60.120.260">
    <property type="entry name" value="Galactose-binding domain-like"/>
    <property type="match status" value="2"/>
</dbReference>
<feature type="domain" description="Alpha-L-rhamnosidase six-hairpin glycosidase" evidence="1">
    <location>
        <begin position="397"/>
        <end position="716"/>
    </location>
</feature>
<dbReference type="InterPro" id="IPR008928">
    <property type="entry name" value="6-hairpin_glycosidase_sf"/>
</dbReference>
<feature type="domain" description="Alpha-L-rhamnosidase C-terminal" evidence="2">
    <location>
        <begin position="725"/>
        <end position="786"/>
    </location>
</feature>
<dbReference type="Gene3D" id="1.50.10.10">
    <property type="match status" value="1"/>
</dbReference>
<gene>
    <name evidence="3" type="ORF">ACERK3_00060</name>
</gene>
<dbReference type="EMBL" id="JBGUBD010000001">
    <property type="protein sequence ID" value="MFA9476674.1"/>
    <property type="molecule type" value="Genomic_DNA"/>
</dbReference>
<reference evidence="3 4" key="1">
    <citation type="submission" date="2024-08" db="EMBL/GenBank/DDBJ databases">
        <title>Whole-genome sequencing of halo(alkali)philic microorganisms from hypersaline lakes.</title>
        <authorList>
            <person name="Sorokin D.Y."/>
            <person name="Merkel A.Y."/>
            <person name="Messina E."/>
            <person name="Yakimov M."/>
        </authorList>
    </citation>
    <scope>NUCLEOTIDE SEQUENCE [LARGE SCALE GENOMIC DNA]</scope>
    <source>
        <strain evidence="3 4">AB-hyl4</strain>
    </source>
</reference>
<keyword evidence="4" id="KW-1185">Reference proteome</keyword>
<dbReference type="InterPro" id="IPR035396">
    <property type="entry name" value="Bac_rhamnosid6H"/>
</dbReference>
<comment type="caution">
    <text evidence="3">The sequence shown here is derived from an EMBL/GenBank/DDBJ whole genome shotgun (WGS) entry which is preliminary data.</text>
</comment>
<dbReference type="Gene3D" id="2.60.420.10">
    <property type="entry name" value="Maltose phosphorylase, domain 3"/>
    <property type="match status" value="1"/>
</dbReference>
<dbReference type="Proteomes" id="UP001575105">
    <property type="component" value="Unassembled WGS sequence"/>
</dbReference>